<keyword evidence="7" id="KW-0274">FAD</keyword>
<evidence type="ECO:0000256" key="3">
    <source>
        <dbReference type="ARBA" id="ARBA00016337"/>
    </source>
</evidence>
<evidence type="ECO:0000256" key="8">
    <source>
        <dbReference type="ARBA" id="ARBA00022842"/>
    </source>
</evidence>
<dbReference type="EMBL" id="ABVL01000037">
    <property type="protein sequence ID" value="EDY16259.1"/>
    <property type="molecule type" value="Genomic_DNA"/>
</dbReference>
<evidence type="ECO:0000313" key="11">
    <source>
        <dbReference type="EMBL" id="EDY16259.1"/>
    </source>
</evidence>
<keyword evidence="11" id="KW-0449">Lipoprotein</keyword>
<evidence type="ECO:0000256" key="6">
    <source>
        <dbReference type="ARBA" id="ARBA00022723"/>
    </source>
</evidence>
<evidence type="ECO:0000256" key="1">
    <source>
        <dbReference type="ARBA" id="ARBA00001946"/>
    </source>
</evidence>
<dbReference type="EC" id="2.7.1.180" evidence="2"/>
<name>B4DBG9_9BACT</name>
<keyword evidence="6" id="KW-0479">Metal-binding</keyword>
<organism evidence="11 12">
    <name type="scientific">Chthoniobacter flavus Ellin428</name>
    <dbReference type="NCBI Taxonomy" id="497964"/>
    <lineage>
        <taxon>Bacteria</taxon>
        <taxon>Pseudomonadati</taxon>
        <taxon>Verrucomicrobiota</taxon>
        <taxon>Spartobacteria</taxon>
        <taxon>Chthoniobacterales</taxon>
        <taxon>Chthoniobacteraceae</taxon>
        <taxon>Chthoniobacter</taxon>
    </lineage>
</organism>
<evidence type="ECO:0000256" key="4">
    <source>
        <dbReference type="ARBA" id="ARBA00022630"/>
    </source>
</evidence>
<evidence type="ECO:0000256" key="2">
    <source>
        <dbReference type="ARBA" id="ARBA00011955"/>
    </source>
</evidence>
<reference evidence="11 12" key="1">
    <citation type="journal article" date="2011" name="J. Bacteriol.">
        <title>Genome sequence of Chthoniobacter flavus Ellin428, an aerobic heterotrophic soil bacterium.</title>
        <authorList>
            <person name="Kant R."/>
            <person name="van Passel M.W."/>
            <person name="Palva A."/>
            <person name="Lucas S."/>
            <person name="Lapidus A."/>
            <person name="Glavina Del Rio T."/>
            <person name="Dalin E."/>
            <person name="Tice H."/>
            <person name="Bruce D."/>
            <person name="Goodwin L."/>
            <person name="Pitluck S."/>
            <person name="Larimer F.W."/>
            <person name="Land M.L."/>
            <person name="Hauser L."/>
            <person name="Sangwan P."/>
            <person name="de Vos W.M."/>
            <person name="Janssen P.H."/>
            <person name="Smidt H."/>
        </authorList>
    </citation>
    <scope>NUCLEOTIDE SEQUENCE [LARGE SCALE GENOMIC DNA]</scope>
    <source>
        <strain evidence="11 12">Ellin428</strain>
    </source>
</reference>
<keyword evidence="4" id="KW-0285">Flavoprotein</keyword>
<evidence type="ECO:0000256" key="7">
    <source>
        <dbReference type="ARBA" id="ARBA00022827"/>
    </source>
</evidence>
<dbReference type="Proteomes" id="UP000005824">
    <property type="component" value="Unassembled WGS sequence"/>
</dbReference>
<dbReference type="Gene3D" id="3.10.520.10">
    <property type="entry name" value="ApbE-like domains"/>
    <property type="match status" value="1"/>
</dbReference>
<accession>B4DBG9</accession>
<evidence type="ECO:0000256" key="9">
    <source>
        <dbReference type="ARBA" id="ARBA00031306"/>
    </source>
</evidence>
<dbReference type="eggNOG" id="COG3656">
    <property type="taxonomic scope" value="Bacteria"/>
</dbReference>
<proteinExistence type="predicted"/>
<gene>
    <name evidence="11" type="ORF">CfE428DRAFT_6260</name>
</gene>
<dbReference type="Pfam" id="PF10029">
    <property type="entry name" value="DUF2271"/>
    <property type="match status" value="1"/>
</dbReference>
<keyword evidence="5" id="KW-0808">Transferase</keyword>
<comment type="cofactor">
    <cofactor evidence="1">
        <name>Mg(2+)</name>
        <dbReference type="ChEBI" id="CHEBI:18420"/>
    </cofactor>
</comment>
<dbReference type="SUPFAM" id="SSF143631">
    <property type="entry name" value="ApbE-like"/>
    <property type="match status" value="1"/>
</dbReference>
<evidence type="ECO:0000256" key="5">
    <source>
        <dbReference type="ARBA" id="ARBA00022679"/>
    </source>
</evidence>
<evidence type="ECO:0000256" key="10">
    <source>
        <dbReference type="ARBA" id="ARBA00048540"/>
    </source>
</evidence>
<dbReference type="InterPro" id="IPR003374">
    <property type="entry name" value="ApbE-like_sf"/>
</dbReference>
<dbReference type="GO" id="GO:0046872">
    <property type="term" value="F:metal ion binding"/>
    <property type="evidence" value="ECO:0007669"/>
    <property type="project" value="UniProtKB-KW"/>
</dbReference>
<protein>
    <recommendedName>
        <fullName evidence="3">FAD:protein FMN transferase</fullName>
        <ecNumber evidence="2">2.7.1.180</ecNumber>
    </recommendedName>
    <alternativeName>
        <fullName evidence="9">Flavin transferase</fullName>
    </alternativeName>
</protein>
<sequence>MFSPGSLLIRWGSIGSLLACVFLTVAWLEPVRAAAPQLFTFHHEGVLGTSLDLQVQASDAQQAAAVETAILDEIERLRKILSTYDETSEVSRVNATTVPVPCSAELLDVLGFYDWWTAKSRGAYNGHLGELIGAWKAAEKAGAPPAAATLIPIVRALALPGWKLDRTAHTVQRLTSGTLDVSSLGKGYIISKAVVAGRTKVPGVPGILLNVGGDIFASGASAPGMPWMINVANPAHSEDNAPPLTQLKLTDRAISTSAAYERGYTFGGKHYSHILDPRTGLPAEGVASATVIAGNSANANALATTLCVLKPEEGLELVRQIQDADCLIVTADGRQLRSPRFATYEIPSAKTPPPAAPIAGQPGLWPANYQVSISILLKTPTGNARQIRRPYVAVWVENADGKRVRTVAVWGNAPKYLPDLPEWWKLAQQDPQWAATVTRATRPAGQHRIAWDGLDDQGKPLPTGTYTVFLEVNRQHGSHTIGSAKIDCNRLPAQAVIAGTTEFGQTTLSFGPPQ</sequence>
<evidence type="ECO:0000313" key="12">
    <source>
        <dbReference type="Proteomes" id="UP000005824"/>
    </source>
</evidence>
<dbReference type="InterPro" id="IPR014469">
    <property type="entry name" value="DUF2271"/>
</dbReference>
<dbReference type="Gene3D" id="2.60.40.4070">
    <property type="match status" value="1"/>
</dbReference>
<dbReference type="eggNOG" id="COG1477">
    <property type="taxonomic scope" value="Bacteria"/>
</dbReference>
<dbReference type="AlphaFoldDB" id="B4DBG9"/>
<comment type="caution">
    <text evidence="11">The sequence shown here is derived from an EMBL/GenBank/DDBJ whole genome shotgun (WGS) entry which is preliminary data.</text>
</comment>
<dbReference type="PANTHER" id="PTHR30040:SF2">
    <property type="entry name" value="FAD:PROTEIN FMN TRANSFERASE"/>
    <property type="match status" value="1"/>
</dbReference>
<keyword evidence="8" id="KW-0460">Magnesium</keyword>
<dbReference type="InParanoid" id="B4DBG9"/>
<keyword evidence="12" id="KW-1185">Reference proteome</keyword>
<dbReference type="PANTHER" id="PTHR30040">
    <property type="entry name" value="THIAMINE BIOSYNTHESIS LIPOPROTEIN APBE"/>
    <property type="match status" value="1"/>
</dbReference>
<dbReference type="GO" id="GO:0016740">
    <property type="term" value="F:transferase activity"/>
    <property type="evidence" value="ECO:0007669"/>
    <property type="project" value="UniProtKB-KW"/>
</dbReference>
<dbReference type="Pfam" id="PF02424">
    <property type="entry name" value="ApbE"/>
    <property type="match status" value="1"/>
</dbReference>
<dbReference type="InterPro" id="IPR024932">
    <property type="entry name" value="ApbE"/>
</dbReference>
<comment type="catalytic activity">
    <reaction evidence="10">
        <text>L-threonyl-[protein] + FAD = FMN-L-threonyl-[protein] + AMP + H(+)</text>
        <dbReference type="Rhea" id="RHEA:36847"/>
        <dbReference type="Rhea" id="RHEA-COMP:11060"/>
        <dbReference type="Rhea" id="RHEA-COMP:11061"/>
        <dbReference type="ChEBI" id="CHEBI:15378"/>
        <dbReference type="ChEBI" id="CHEBI:30013"/>
        <dbReference type="ChEBI" id="CHEBI:57692"/>
        <dbReference type="ChEBI" id="CHEBI:74257"/>
        <dbReference type="ChEBI" id="CHEBI:456215"/>
        <dbReference type="EC" id="2.7.1.180"/>
    </reaction>
</comment>
<dbReference type="STRING" id="497964.CfE428DRAFT_6260"/>